<comment type="similarity">
    <text evidence="1">Belongs to the beta-lactamase family.</text>
</comment>
<comment type="caution">
    <text evidence="4">The sequence shown here is derived from an EMBL/GenBank/DDBJ whole genome shotgun (WGS) entry which is preliminary data.</text>
</comment>
<evidence type="ECO:0000259" key="2">
    <source>
        <dbReference type="Pfam" id="PF00144"/>
    </source>
</evidence>
<dbReference type="RefSeq" id="WP_089159929.1">
    <property type="nucleotide sequence ID" value="NZ_MTHB01000042.1"/>
</dbReference>
<dbReference type="InterPro" id="IPR001466">
    <property type="entry name" value="Beta-lactam-related"/>
</dbReference>
<protein>
    <submittedName>
        <fullName evidence="4">Beta-lactamase class C penicillin binding protein</fullName>
    </submittedName>
</protein>
<dbReference type="OrthoDB" id="9801061at2"/>
<dbReference type="Proteomes" id="UP000214720">
    <property type="component" value="Unassembled WGS sequence"/>
</dbReference>
<dbReference type="InterPro" id="IPR012338">
    <property type="entry name" value="Beta-lactam/transpept-like"/>
</dbReference>
<dbReference type="Pfam" id="PF00144">
    <property type="entry name" value="Beta-lactamase"/>
    <property type="match status" value="1"/>
</dbReference>
<dbReference type="SUPFAM" id="SSF56601">
    <property type="entry name" value="beta-lactamase/transpeptidase-like"/>
    <property type="match status" value="1"/>
</dbReference>
<evidence type="ECO:0000313" key="5">
    <source>
        <dbReference type="Proteomes" id="UP000214720"/>
    </source>
</evidence>
<gene>
    <name evidence="4" type="ORF">BSU04_07465</name>
</gene>
<feature type="domain" description="Peptidase S12 Pab87-related C-terminal" evidence="3">
    <location>
        <begin position="225"/>
        <end position="295"/>
    </location>
</feature>
<sequence length="307" mass="33325">MTTIPILIGITLLTRFTDSYRHMNSRDIGAIEEYSNFGVGLLGHALTCRAGKDYETLIRERITGPLGLDSTSIRLSSSMSSRLVPGHDAAMKPVPGWNLGPSPFAGAGALRSTVNDQLTLLETILGQRKSALDDAIQDTLTLRQRVGDKDIALGWGAKAMSDDELFGHDGGTAGYRSILLFYRRARVGVVLLSNAAVEVGDIAHHLLNPDMLLKKARVIVPIDLALLQSYAGRYELRPGFVITVIDADHHLIAQATGQNALDIFPESDRDFFAKFDAQVTFNVDDHGVVGSLTLHQHGEDFPAPKIG</sequence>
<evidence type="ECO:0000313" key="4">
    <source>
        <dbReference type="EMBL" id="OXC79349.1"/>
    </source>
</evidence>
<reference evidence="5" key="1">
    <citation type="submission" date="2017-01" db="EMBL/GenBank/DDBJ databases">
        <title>Genome Analysis of Deinococcus marmoris KOPRI26562.</title>
        <authorList>
            <person name="Kim J.H."/>
            <person name="Oh H.-M."/>
        </authorList>
    </citation>
    <scope>NUCLEOTIDE SEQUENCE [LARGE SCALE GENOMIC DNA]</scope>
    <source>
        <strain evidence="5">PAMC 26633</strain>
    </source>
</reference>
<proteinExistence type="inferred from homology"/>
<name>A0A226X897_CABSO</name>
<evidence type="ECO:0000259" key="3">
    <source>
        <dbReference type="Pfam" id="PF11954"/>
    </source>
</evidence>
<accession>A0A226X897</accession>
<organism evidence="4 5">
    <name type="scientific">Caballeronia sordidicola</name>
    <name type="common">Burkholderia sordidicola</name>
    <dbReference type="NCBI Taxonomy" id="196367"/>
    <lineage>
        <taxon>Bacteria</taxon>
        <taxon>Pseudomonadati</taxon>
        <taxon>Pseudomonadota</taxon>
        <taxon>Betaproteobacteria</taxon>
        <taxon>Burkholderiales</taxon>
        <taxon>Burkholderiaceae</taxon>
        <taxon>Caballeronia</taxon>
    </lineage>
</organism>
<dbReference type="AlphaFoldDB" id="A0A226X897"/>
<evidence type="ECO:0000256" key="1">
    <source>
        <dbReference type="ARBA" id="ARBA00038473"/>
    </source>
</evidence>
<dbReference type="InterPro" id="IPR051478">
    <property type="entry name" value="Beta-lactamase-like_AB/R"/>
</dbReference>
<dbReference type="PANTHER" id="PTHR22935:SF95">
    <property type="entry name" value="BETA-LACTAMASE-LIKE 1-RELATED"/>
    <property type="match status" value="1"/>
</dbReference>
<dbReference type="InterPro" id="IPR021860">
    <property type="entry name" value="Peptidase_S12_Pab87-rel_C"/>
</dbReference>
<dbReference type="Gene3D" id="3.40.710.10">
    <property type="entry name" value="DD-peptidase/beta-lactamase superfamily"/>
    <property type="match status" value="1"/>
</dbReference>
<dbReference type="PANTHER" id="PTHR22935">
    <property type="entry name" value="PENICILLIN-BINDING PROTEIN"/>
    <property type="match status" value="1"/>
</dbReference>
<feature type="domain" description="Beta-lactamase-related" evidence="2">
    <location>
        <begin position="28"/>
        <end position="198"/>
    </location>
</feature>
<dbReference type="EMBL" id="MTHB01000042">
    <property type="protein sequence ID" value="OXC79349.1"/>
    <property type="molecule type" value="Genomic_DNA"/>
</dbReference>
<dbReference type="Pfam" id="PF11954">
    <property type="entry name" value="DUF3471"/>
    <property type="match status" value="1"/>
</dbReference>